<sequence>MNNKPLGHAAVNSFLISQLLFFIDEGYYDFRWMTNIGNWLVFIFYLVVLTGILYLINLGLQKMNISNYVMLGINIFVFPIILLMMFNYL</sequence>
<dbReference type="PATRIC" id="fig|1341181.4.peg.2107"/>
<reference evidence="2 3" key="1">
    <citation type="submission" date="2013-08" db="EMBL/GenBank/DDBJ databases">
        <title>Flavobacterium limnosediminis JC2902 genome sequencing.</title>
        <authorList>
            <person name="Lee K."/>
            <person name="Yi H."/>
            <person name="Park S."/>
            <person name="Chun J."/>
        </authorList>
    </citation>
    <scope>NUCLEOTIDE SEQUENCE [LARGE SCALE GENOMIC DNA]</scope>
    <source>
        <strain evidence="2 3">JC2902</strain>
    </source>
</reference>
<gene>
    <name evidence="2" type="ORF">FLJC2902T_21420</name>
</gene>
<keyword evidence="1" id="KW-1133">Transmembrane helix</keyword>
<organism evidence="2 3">
    <name type="scientific">Flavobacterium limnosediminis JC2902</name>
    <dbReference type="NCBI Taxonomy" id="1341181"/>
    <lineage>
        <taxon>Bacteria</taxon>
        <taxon>Pseudomonadati</taxon>
        <taxon>Bacteroidota</taxon>
        <taxon>Flavobacteriia</taxon>
        <taxon>Flavobacteriales</taxon>
        <taxon>Flavobacteriaceae</taxon>
        <taxon>Flavobacterium</taxon>
    </lineage>
</organism>
<keyword evidence="1" id="KW-0472">Membrane</keyword>
<keyword evidence="3" id="KW-1185">Reference proteome</keyword>
<keyword evidence="1" id="KW-0812">Transmembrane</keyword>
<dbReference type="OrthoDB" id="1376278at2"/>
<dbReference type="Proteomes" id="UP000018004">
    <property type="component" value="Unassembled WGS sequence"/>
</dbReference>
<evidence type="ECO:0000313" key="2">
    <source>
        <dbReference type="EMBL" id="ESU27170.1"/>
    </source>
</evidence>
<evidence type="ECO:0000256" key="1">
    <source>
        <dbReference type="SAM" id="Phobius"/>
    </source>
</evidence>
<feature type="transmembrane region" description="Helical" evidence="1">
    <location>
        <begin position="68"/>
        <end position="88"/>
    </location>
</feature>
<name>V6SRY7_9FLAO</name>
<evidence type="ECO:0000313" key="3">
    <source>
        <dbReference type="Proteomes" id="UP000018004"/>
    </source>
</evidence>
<feature type="transmembrane region" description="Helical" evidence="1">
    <location>
        <begin position="36"/>
        <end position="56"/>
    </location>
</feature>
<dbReference type="EMBL" id="AVGG01000012">
    <property type="protein sequence ID" value="ESU27170.1"/>
    <property type="molecule type" value="Genomic_DNA"/>
</dbReference>
<dbReference type="AlphaFoldDB" id="V6SRY7"/>
<dbReference type="eggNOG" id="ENOG50302Q1">
    <property type="taxonomic scope" value="Bacteria"/>
</dbReference>
<protein>
    <submittedName>
        <fullName evidence="2">Uncharacterized protein</fullName>
    </submittedName>
</protein>
<comment type="caution">
    <text evidence="2">The sequence shown here is derived from an EMBL/GenBank/DDBJ whole genome shotgun (WGS) entry which is preliminary data.</text>
</comment>
<proteinExistence type="predicted"/>
<accession>V6SRY7</accession>
<dbReference type="RefSeq" id="WP_023579722.1">
    <property type="nucleotide sequence ID" value="NZ_AVGG01000012.1"/>
</dbReference>